<dbReference type="GO" id="GO:0004519">
    <property type="term" value="F:endonuclease activity"/>
    <property type="evidence" value="ECO:0007669"/>
    <property type="project" value="InterPro"/>
</dbReference>
<dbReference type="EMBL" id="VCKY01000230">
    <property type="protein sequence ID" value="TMR09503.1"/>
    <property type="molecule type" value="Genomic_DNA"/>
</dbReference>
<dbReference type="AlphaFoldDB" id="A0A5S4F0N3"/>
<dbReference type="OrthoDB" id="3449874at2"/>
<dbReference type="Gene3D" id="3.10.28.10">
    <property type="entry name" value="Homing endonucleases"/>
    <property type="match status" value="1"/>
</dbReference>
<gene>
    <name evidence="2" type="ORF">ETD86_43280</name>
</gene>
<keyword evidence="3" id="KW-1185">Reference proteome</keyword>
<dbReference type="InterPro" id="IPR004042">
    <property type="entry name" value="Intein_endonuc_central"/>
</dbReference>
<organism evidence="2 3">
    <name type="scientific">Nonomuraea turkmeniaca</name>
    <dbReference type="NCBI Taxonomy" id="103838"/>
    <lineage>
        <taxon>Bacteria</taxon>
        <taxon>Bacillati</taxon>
        <taxon>Actinomycetota</taxon>
        <taxon>Actinomycetes</taxon>
        <taxon>Streptosporangiales</taxon>
        <taxon>Streptosporangiaceae</taxon>
        <taxon>Nonomuraea</taxon>
    </lineage>
</organism>
<dbReference type="Pfam" id="PF14528">
    <property type="entry name" value="LAGLIDADG_3"/>
    <property type="match status" value="1"/>
</dbReference>
<accession>A0A5S4F0N3</accession>
<evidence type="ECO:0000313" key="3">
    <source>
        <dbReference type="Proteomes" id="UP000309128"/>
    </source>
</evidence>
<dbReference type="InterPro" id="IPR027434">
    <property type="entry name" value="Homing_endonucl"/>
</dbReference>
<reference evidence="2 3" key="1">
    <citation type="submission" date="2019-05" db="EMBL/GenBank/DDBJ databases">
        <title>Draft genome sequence of Nonomuraea turkmeniaca DSM 43926.</title>
        <authorList>
            <person name="Saricaoglu S."/>
            <person name="Isik K."/>
        </authorList>
    </citation>
    <scope>NUCLEOTIDE SEQUENCE [LARGE SCALE GENOMIC DNA]</scope>
    <source>
        <strain evidence="2 3">DSM 43926</strain>
    </source>
</reference>
<feature type="domain" description="DOD-type homing endonuclease" evidence="1">
    <location>
        <begin position="1"/>
        <end position="60"/>
    </location>
</feature>
<dbReference type="RefSeq" id="WP_138672444.1">
    <property type="nucleotide sequence ID" value="NZ_VCKY01000230.1"/>
</dbReference>
<protein>
    <recommendedName>
        <fullName evidence="1">DOD-type homing endonuclease domain-containing protein</fullName>
    </recommendedName>
</protein>
<proteinExistence type="predicted"/>
<name>A0A5S4F0N3_9ACTN</name>
<comment type="caution">
    <text evidence="2">The sequence shown here is derived from an EMBL/GenBank/DDBJ whole genome shotgun (WGS) entry which is preliminary data.</text>
</comment>
<sequence length="155" mass="17090">MDKQIPSFVGEWPPDLINVFLDAMVEGDGTKHKSTGHRVIYTASRVMADDLQVLAIKAGISANIRKDARVGLERVMPNGQRFHNLRPSYVVSLLSRRGRPLVNHNLKARSVYGNADGRHDGFEPYKGSFHCAQVPNGLLFVRRGGKPVVSGGIIM</sequence>
<evidence type="ECO:0000259" key="1">
    <source>
        <dbReference type="PROSITE" id="PS50819"/>
    </source>
</evidence>
<dbReference type="PROSITE" id="PS50819">
    <property type="entry name" value="INTEIN_ENDONUCLEASE"/>
    <property type="match status" value="1"/>
</dbReference>
<dbReference type="SUPFAM" id="SSF55608">
    <property type="entry name" value="Homing endonucleases"/>
    <property type="match status" value="1"/>
</dbReference>
<dbReference type="Proteomes" id="UP000309128">
    <property type="component" value="Unassembled WGS sequence"/>
</dbReference>
<evidence type="ECO:0000313" key="2">
    <source>
        <dbReference type="EMBL" id="TMR09503.1"/>
    </source>
</evidence>
<dbReference type="InterPro" id="IPR004860">
    <property type="entry name" value="LAGLIDADG_dom"/>
</dbReference>